<dbReference type="PANTHER" id="PTHR33908:SF11">
    <property type="entry name" value="MEMBRANE PROTEIN"/>
    <property type="match status" value="1"/>
</dbReference>
<dbReference type="EC" id="2.4.-.-" evidence="10"/>
<feature type="transmembrane region" description="Helical" evidence="8">
    <location>
        <begin position="271"/>
        <end position="290"/>
    </location>
</feature>
<protein>
    <submittedName>
        <fullName evidence="10">Glycosyltransferase family 39 protein</fullName>
        <ecNumber evidence="10">2.4.-.-</ecNumber>
    </submittedName>
</protein>
<evidence type="ECO:0000256" key="3">
    <source>
        <dbReference type="ARBA" id="ARBA00022676"/>
    </source>
</evidence>
<feature type="domain" description="Glycosyltransferase RgtA/B/C/D-like" evidence="9">
    <location>
        <begin position="84"/>
        <end position="229"/>
    </location>
</feature>
<evidence type="ECO:0000259" key="9">
    <source>
        <dbReference type="Pfam" id="PF13231"/>
    </source>
</evidence>
<keyword evidence="3 10" id="KW-0328">Glycosyltransferase</keyword>
<comment type="subcellular location">
    <subcellularLocation>
        <location evidence="1">Cell membrane</location>
        <topology evidence="1">Multi-pass membrane protein</topology>
    </subcellularLocation>
</comment>
<feature type="transmembrane region" description="Helical" evidence="8">
    <location>
        <begin position="213"/>
        <end position="235"/>
    </location>
</feature>
<keyword evidence="7 8" id="KW-0472">Membrane</keyword>
<evidence type="ECO:0000256" key="6">
    <source>
        <dbReference type="ARBA" id="ARBA00022989"/>
    </source>
</evidence>
<accession>A0ABV6YJH2</accession>
<feature type="transmembrane region" description="Helical" evidence="8">
    <location>
        <begin position="296"/>
        <end position="317"/>
    </location>
</feature>
<dbReference type="GO" id="GO:0016757">
    <property type="term" value="F:glycosyltransferase activity"/>
    <property type="evidence" value="ECO:0007669"/>
    <property type="project" value="UniProtKB-KW"/>
</dbReference>
<evidence type="ECO:0000256" key="7">
    <source>
        <dbReference type="ARBA" id="ARBA00023136"/>
    </source>
</evidence>
<keyword evidence="11" id="KW-1185">Reference proteome</keyword>
<organism evidence="10 11">
    <name type="scientific">Eiseniibacteriota bacterium</name>
    <dbReference type="NCBI Taxonomy" id="2212470"/>
    <lineage>
        <taxon>Bacteria</taxon>
        <taxon>Candidatus Eiseniibacteriota</taxon>
    </lineage>
</organism>
<dbReference type="InterPro" id="IPR038731">
    <property type="entry name" value="RgtA/B/C-like"/>
</dbReference>
<comment type="caution">
    <text evidence="10">The sequence shown here is derived from an EMBL/GenBank/DDBJ whole genome shotgun (WGS) entry which is preliminary data.</text>
</comment>
<dbReference type="EMBL" id="JBHPKH010000018">
    <property type="protein sequence ID" value="MFC1572478.1"/>
    <property type="molecule type" value="Genomic_DNA"/>
</dbReference>
<feature type="transmembrane region" description="Helical" evidence="8">
    <location>
        <begin position="24"/>
        <end position="48"/>
    </location>
</feature>
<evidence type="ECO:0000256" key="2">
    <source>
        <dbReference type="ARBA" id="ARBA00022475"/>
    </source>
</evidence>
<feature type="transmembrane region" description="Helical" evidence="8">
    <location>
        <begin position="145"/>
        <end position="163"/>
    </location>
</feature>
<gene>
    <name evidence="10" type="ORF">ACFL6M_02655</name>
</gene>
<dbReference type="Pfam" id="PF13231">
    <property type="entry name" value="PMT_2"/>
    <property type="match status" value="1"/>
</dbReference>
<keyword evidence="4 10" id="KW-0808">Transferase</keyword>
<evidence type="ECO:0000256" key="8">
    <source>
        <dbReference type="SAM" id="Phobius"/>
    </source>
</evidence>
<dbReference type="PANTHER" id="PTHR33908">
    <property type="entry name" value="MANNOSYLTRANSFERASE YKCB-RELATED"/>
    <property type="match status" value="1"/>
</dbReference>
<reference evidence="10 11" key="1">
    <citation type="submission" date="2024-09" db="EMBL/GenBank/DDBJ databases">
        <authorList>
            <person name="D'Angelo T."/>
        </authorList>
    </citation>
    <scope>NUCLEOTIDE SEQUENCE [LARGE SCALE GENOMIC DNA]</scope>
    <source>
        <strain evidence="10">SAG AM-320-E07</strain>
    </source>
</reference>
<feature type="transmembrane region" description="Helical" evidence="8">
    <location>
        <begin position="98"/>
        <end position="116"/>
    </location>
</feature>
<feature type="transmembrane region" description="Helical" evidence="8">
    <location>
        <begin position="123"/>
        <end position="139"/>
    </location>
</feature>
<name>A0ABV6YJH2_UNCEI</name>
<dbReference type="Proteomes" id="UP001593833">
    <property type="component" value="Unassembled WGS sequence"/>
</dbReference>
<keyword evidence="5 8" id="KW-0812">Transmembrane</keyword>
<feature type="transmembrane region" description="Helical" evidence="8">
    <location>
        <begin position="372"/>
        <end position="390"/>
    </location>
</feature>
<evidence type="ECO:0000313" key="11">
    <source>
        <dbReference type="Proteomes" id="UP001593833"/>
    </source>
</evidence>
<feature type="transmembrane region" description="Helical" evidence="8">
    <location>
        <begin position="175"/>
        <end position="207"/>
    </location>
</feature>
<evidence type="ECO:0000256" key="5">
    <source>
        <dbReference type="ARBA" id="ARBA00022692"/>
    </source>
</evidence>
<dbReference type="InterPro" id="IPR050297">
    <property type="entry name" value="LipidA_mod_glycosyltrf_83"/>
</dbReference>
<proteinExistence type="predicted"/>
<feature type="transmembrane region" description="Helical" evidence="8">
    <location>
        <begin position="69"/>
        <end position="92"/>
    </location>
</feature>
<sequence length="539" mass="59085">MEAGPFAADRKERHPFPLKPPLSLGLLFCLLLAVAVRVAFFRGIFAFDDLNYLRHAAELWKGHYALGDIGYWHGLRILLFAPVSGSMAVLGVSEMSAVLWPILCSLGSIVLIFLVGRELHGSRAGLLAACLAAFLPLGVEEATRLVPGAMLNLIVAASTYAYLRSERGGRSRGWVLALSGMLFATIPWVGHLGLIYGIFFAVAILFFRKHPLLSYWPLVAGAAAFLFLAGICQWLSSGDALINFTVAGRILNTENDAPRLFFYTGRVLRPFATHGGIFYLAAIGALLAVIRLRRGALLATAWFVVTYLIMELGSTSLSEYRPLFKQARYLSILTVPGSVLAGACLVELQSLFSSRQAGTSGKPVFRNTAGGLLAAALLAAVFAGSLVTLAKPNPWRTRMRRIVEETGERSRRFQGQTIYVMHWVWNTRVGYYMGYDDAYFPSGYDPYAAVALDKAENRSLNRYVQSLTPGERMQPGLLILDEKLLADSRGEQTNLMVGPGEVPECLFDPPEEWQLLERIGDAALYQIPAGSIWPGGTVR</sequence>
<evidence type="ECO:0000256" key="4">
    <source>
        <dbReference type="ARBA" id="ARBA00022679"/>
    </source>
</evidence>
<evidence type="ECO:0000256" key="1">
    <source>
        <dbReference type="ARBA" id="ARBA00004651"/>
    </source>
</evidence>
<keyword evidence="6 8" id="KW-1133">Transmembrane helix</keyword>
<keyword evidence="2" id="KW-1003">Cell membrane</keyword>
<evidence type="ECO:0000313" key="10">
    <source>
        <dbReference type="EMBL" id="MFC1572478.1"/>
    </source>
</evidence>